<dbReference type="SUPFAM" id="SSF56784">
    <property type="entry name" value="HAD-like"/>
    <property type="match status" value="1"/>
</dbReference>
<dbReference type="Pfam" id="PF13419">
    <property type="entry name" value="HAD_2"/>
    <property type="match status" value="1"/>
</dbReference>
<accession>A0A1E5H5E3</accession>
<dbReference type="EMBL" id="MIKC01000042">
    <property type="protein sequence ID" value="OEG20133.1"/>
    <property type="molecule type" value="Genomic_DNA"/>
</dbReference>
<dbReference type="InterPro" id="IPR051400">
    <property type="entry name" value="HAD-like_hydrolase"/>
</dbReference>
<sequence length="236" mass="28121">MYNFIFDVDDTLYDQLEPFKRAYYENFSTNNEISIEGLYRYSRKFSDEVFEQSQQGTISMDEMHIYRLTKAFNVFDITIKPQQALAFQKDYARFQKEITLLPDMEKTLQYCKTNNVTTGIITNGPSKHQRNKIKNLNITHWIKPEHLFISGELKMAKPDKQIFHYVENQMKLERQQTFYIGDSYKNDMLGAKSAGWKTIWYNQRDHFITDEASEPDFIVKKTGQIYDLIENLCNRF</sequence>
<dbReference type="STRING" id="1131292.BCR24_09425"/>
<evidence type="ECO:0000256" key="4">
    <source>
        <dbReference type="ARBA" id="ARBA00022842"/>
    </source>
</evidence>
<keyword evidence="4" id="KW-0460">Magnesium</keyword>
<dbReference type="InterPro" id="IPR041492">
    <property type="entry name" value="HAD_2"/>
</dbReference>
<keyword evidence="6" id="KW-1185">Reference proteome</keyword>
<gene>
    <name evidence="5" type="ORF">BCR24_09425</name>
</gene>
<keyword evidence="3 5" id="KW-0378">Hydrolase</keyword>
<dbReference type="Gene3D" id="3.40.50.1000">
    <property type="entry name" value="HAD superfamily/HAD-like"/>
    <property type="match status" value="1"/>
</dbReference>
<evidence type="ECO:0000256" key="2">
    <source>
        <dbReference type="ARBA" id="ARBA00022723"/>
    </source>
</evidence>
<proteinExistence type="predicted"/>
<dbReference type="RefSeq" id="WP_069641451.1">
    <property type="nucleotide sequence ID" value="NZ_JAFBEZ010000008.1"/>
</dbReference>
<comment type="cofactor">
    <cofactor evidence="1">
        <name>Mg(2+)</name>
        <dbReference type="ChEBI" id="CHEBI:18420"/>
    </cofactor>
</comment>
<protein>
    <submittedName>
        <fullName evidence="5">Hydrolase</fullName>
    </submittedName>
</protein>
<dbReference type="AlphaFoldDB" id="A0A1E5H5E3"/>
<comment type="caution">
    <text evidence="5">The sequence shown here is derived from an EMBL/GenBank/DDBJ whole genome shotgun (WGS) entry which is preliminary data.</text>
</comment>
<organism evidence="5 6">
    <name type="scientific">Enterococcus ureilyticus</name>
    <dbReference type="NCBI Taxonomy" id="1131292"/>
    <lineage>
        <taxon>Bacteria</taxon>
        <taxon>Bacillati</taxon>
        <taxon>Bacillota</taxon>
        <taxon>Bacilli</taxon>
        <taxon>Lactobacillales</taxon>
        <taxon>Enterococcaceae</taxon>
        <taxon>Enterococcus</taxon>
    </lineage>
</organism>
<evidence type="ECO:0000256" key="3">
    <source>
        <dbReference type="ARBA" id="ARBA00022801"/>
    </source>
</evidence>
<dbReference type="GO" id="GO:0044281">
    <property type="term" value="P:small molecule metabolic process"/>
    <property type="evidence" value="ECO:0007669"/>
    <property type="project" value="UniProtKB-ARBA"/>
</dbReference>
<dbReference type="Gene3D" id="1.10.150.240">
    <property type="entry name" value="Putative phosphatase, domain 2"/>
    <property type="match status" value="1"/>
</dbReference>
<dbReference type="PANTHER" id="PTHR46470">
    <property type="entry name" value="N-ACYLNEURAMINATE-9-PHOSPHATASE"/>
    <property type="match status" value="1"/>
</dbReference>
<dbReference type="NCBIfam" id="TIGR01549">
    <property type="entry name" value="HAD-SF-IA-v1"/>
    <property type="match status" value="1"/>
</dbReference>
<dbReference type="Proteomes" id="UP000094469">
    <property type="component" value="Unassembled WGS sequence"/>
</dbReference>
<dbReference type="InterPro" id="IPR023198">
    <property type="entry name" value="PGP-like_dom2"/>
</dbReference>
<dbReference type="GO" id="GO:0046872">
    <property type="term" value="F:metal ion binding"/>
    <property type="evidence" value="ECO:0007669"/>
    <property type="project" value="UniProtKB-KW"/>
</dbReference>
<dbReference type="InterPro" id="IPR006439">
    <property type="entry name" value="HAD-SF_hydro_IA"/>
</dbReference>
<keyword evidence="2" id="KW-0479">Metal-binding</keyword>
<dbReference type="PANTHER" id="PTHR46470:SF2">
    <property type="entry name" value="GLYCERALDEHYDE 3-PHOSPHATE PHOSPHATASE"/>
    <property type="match status" value="1"/>
</dbReference>
<dbReference type="InterPro" id="IPR036412">
    <property type="entry name" value="HAD-like_sf"/>
</dbReference>
<evidence type="ECO:0000313" key="6">
    <source>
        <dbReference type="Proteomes" id="UP000094469"/>
    </source>
</evidence>
<dbReference type="SFLD" id="SFLDS00003">
    <property type="entry name" value="Haloacid_Dehalogenase"/>
    <property type="match status" value="1"/>
</dbReference>
<name>A0A1E5H5E3_9ENTE</name>
<dbReference type="SFLD" id="SFLDG01129">
    <property type="entry name" value="C1.5:_HAD__Beta-PGM__Phosphata"/>
    <property type="match status" value="1"/>
</dbReference>
<evidence type="ECO:0000313" key="5">
    <source>
        <dbReference type="EMBL" id="OEG20133.1"/>
    </source>
</evidence>
<dbReference type="GO" id="GO:0016791">
    <property type="term" value="F:phosphatase activity"/>
    <property type="evidence" value="ECO:0007669"/>
    <property type="project" value="TreeGrafter"/>
</dbReference>
<evidence type="ECO:0000256" key="1">
    <source>
        <dbReference type="ARBA" id="ARBA00001946"/>
    </source>
</evidence>
<dbReference type="PRINTS" id="PR00413">
    <property type="entry name" value="HADHALOGNASE"/>
</dbReference>
<dbReference type="OrthoDB" id="25198at2"/>
<dbReference type="InterPro" id="IPR023214">
    <property type="entry name" value="HAD_sf"/>
</dbReference>
<reference evidence="6" key="1">
    <citation type="submission" date="2016-09" db="EMBL/GenBank/DDBJ databases">
        <authorList>
            <person name="Gulvik C.A."/>
        </authorList>
    </citation>
    <scope>NUCLEOTIDE SEQUENCE [LARGE SCALE GENOMIC DNA]</scope>
    <source>
        <strain evidence="6">LMG 26676</strain>
    </source>
</reference>